<dbReference type="InterPro" id="IPR050320">
    <property type="entry name" value="N5-glutamine_MTase"/>
</dbReference>
<reference evidence="7 8" key="1">
    <citation type="submission" date="2019-08" db="EMBL/GenBank/DDBJ databases">
        <title>Genome of Luteibaculum oceani JCM 18817.</title>
        <authorList>
            <person name="Bowman J.P."/>
        </authorList>
    </citation>
    <scope>NUCLEOTIDE SEQUENCE [LARGE SCALE GENOMIC DNA]</scope>
    <source>
        <strain evidence="7 8">JCM 18817</strain>
    </source>
</reference>
<comment type="catalytic activity">
    <reaction evidence="5">
        <text>L-glutaminyl-[peptide chain release factor] + S-adenosyl-L-methionine = N(5)-methyl-L-glutaminyl-[peptide chain release factor] + S-adenosyl-L-homocysteine + H(+)</text>
        <dbReference type="Rhea" id="RHEA:42896"/>
        <dbReference type="Rhea" id="RHEA-COMP:10271"/>
        <dbReference type="Rhea" id="RHEA-COMP:10272"/>
        <dbReference type="ChEBI" id="CHEBI:15378"/>
        <dbReference type="ChEBI" id="CHEBI:30011"/>
        <dbReference type="ChEBI" id="CHEBI:57856"/>
        <dbReference type="ChEBI" id="CHEBI:59789"/>
        <dbReference type="ChEBI" id="CHEBI:61891"/>
        <dbReference type="EC" id="2.1.1.297"/>
    </reaction>
</comment>
<comment type="caution">
    <text evidence="7">The sequence shown here is derived from an EMBL/GenBank/DDBJ whole genome shotgun (WGS) entry which is preliminary data.</text>
</comment>
<evidence type="ECO:0000256" key="3">
    <source>
        <dbReference type="ARBA" id="ARBA00022679"/>
    </source>
</evidence>
<organism evidence="7 8">
    <name type="scientific">Luteibaculum oceani</name>
    <dbReference type="NCBI Taxonomy" id="1294296"/>
    <lineage>
        <taxon>Bacteria</taxon>
        <taxon>Pseudomonadati</taxon>
        <taxon>Bacteroidota</taxon>
        <taxon>Flavobacteriia</taxon>
        <taxon>Flavobacteriales</taxon>
        <taxon>Luteibaculaceae</taxon>
        <taxon>Luteibaculum</taxon>
    </lineage>
</organism>
<dbReference type="InterPro" id="IPR004556">
    <property type="entry name" value="HemK-like"/>
</dbReference>
<dbReference type="AlphaFoldDB" id="A0A5C6UYW3"/>
<feature type="domain" description="Methyltransferase small" evidence="6">
    <location>
        <begin position="72"/>
        <end position="154"/>
    </location>
</feature>
<proteinExistence type="predicted"/>
<dbReference type="Gene3D" id="3.40.50.150">
    <property type="entry name" value="Vaccinia Virus protein VP39"/>
    <property type="match status" value="1"/>
</dbReference>
<dbReference type="InterPro" id="IPR002052">
    <property type="entry name" value="DNA_methylase_N6_adenine_CS"/>
</dbReference>
<dbReference type="PROSITE" id="PS00092">
    <property type="entry name" value="N6_MTASE"/>
    <property type="match status" value="1"/>
</dbReference>
<evidence type="ECO:0000256" key="4">
    <source>
        <dbReference type="ARBA" id="ARBA00022691"/>
    </source>
</evidence>
<name>A0A5C6UYW3_9FLAO</name>
<dbReference type="OrthoDB" id="9800643at2"/>
<keyword evidence="3 7" id="KW-0808">Transferase</keyword>
<protein>
    <recommendedName>
        <fullName evidence="1">peptide chain release factor N(5)-glutamine methyltransferase</fullName>
        <ecNumber evidence="1">2.1.1.297</ecNumber>
    </recommendedName>
</protein>
<evidence type="ECO:0000313" key="8">
    <source>
        <dbReference type="Proteomes" id="UP000321168"/>
    </source>
</evidence>
<dbReference type="InterPro" id="IPR019874">
    <property type="entry name" value="RF_methyltr_PrmC"/>
</dbReference>
<evidence type="ECO:0000256" key="5">
    <source>
        <dbReference type="ARBA" id="ARBA00048391"/>
    </source>
</evidence>
<keyword evidence="2 7" id="KW-0489">Methyltransferase</keyword>
<dbReference type="PANTHER" id="PTHR18895:SF74">
    <property type="entry name" value="MTRF1L RELEASE FACTOR GLUTAMINE METHYLTRANSFERASE"/>
    <property type="match status" value="1"/>
</dbReference>
<dbReference type="GO" id="GO:0032259">
    <property type="term" value="P:methylation"/>
    <property type="evidence" value="ECO:0007669"/>
    <property type="project" value="UniProtKB-KW"/>
</dbReference>
<evidence type="ECO:0000256" key="1">
    <source>
        <dbReference type="ARBA" id="ARBA00012771"/>
    </source>
</evidence>
<evidence type="ECO:0000313" key="7">
    <source>
        <dbReference type="EMBL" id="TXC76158.1"/>
    </source>
</evidence>
<dbReference type="NCBIfam" id="TIGR03534">
    <property type="entry name" value="RF_mod_PrmC"/>
    <property type="match status" value="1"/>
</dbReference>
<dbReference type="CDD" id="cd02440">
    <property type="entry name" value="AdoMet_MTases"/>
    <property type="match status" value="1"/>
</dbReference>
<evidence type="ECO:0000259" key="6">
    <source>
        <dbReference type="Pfam" id="PF05175"/>
    </source>
</evidence>
<dbReference type="InterPro" id="IPR029063">
    <property type="entry name" value="SAM-dependent_MTases_sf"/>
</dbReference>
<dbReference type="GO" id="GO:0003676">
    <property type="term" value="F:nucleic acid binding"/>
    <property type="evidence" value="ECO:0007669"/>
    <property type="project" value="InterPro"/>
</dbReference>
<dbReference type="EC" id="2.1.1.297" evidence="1"/>
<dbReference type="NCBIfam" id="TIGR00536">
    <property type="entry name" value="hemK_fam"/>
    <property type="match status" value="1"/>
</dbReference>
<evidence type="ECO:0000256" key="2">
    <source>
        <dbReference type="ARBA" id="ARBA00022603"/>
    </source>
</evidence>
<dbReference type="SUPFAM" id="SSF53335">
    <property type="entry name" value="S-adenosyl-L-methionine-dependent methyltransferases"/>
    <property type="match status" value="1"/>
</dbReference>
<dbReference type="EMBL" id="VORB01000010">
    <property type="protein sequence ID" value="TXC76158.1"/>
    <property type="molecule type" value="Genomic_DNA"/>
</dbReference>
<gene>
    <name evidence="7" type="primary">prmC</name>
    <name evidence="7" type="ORF">FRX97_10425</name>
</gene>
<sequence length="242" mass="27340">MDIPFNRVAIEQHREPNSYQHKKIEGVLLQLKQQKPIQYILDKAYFLDLPLLLNEKVLIPRPETEELVLKVIESLGYDFSGSIIDVGTGSGCIALALKKFMPGAKITGVDKSAEAIEVAKKNGIENNIDVQFLSLPVEEVDLNAFDIIVSNPPYIGWDEQNEMGDNVLKYEPGMALFSDDPNYFYKYIAKQINPLKKGKCLFYELNPKYAEEVKEFVSTCGFKDVEIELDLSGKKRMLIAGN</sequence>
<dbReference type="Pfam" id="PF05175">
    <property type="entry name" value="MTS"/>
    <property type="match status" value="1"/>
</dbReference>
<dbReference type="Proteomes" id="UP000321168">
    <property type="component" value="Unassembled WGS sequence"/>
</dbReference>
<accession>A0A5C6UYW3</accession>
<keyword evidence="8" id="KW-1185">Reference proteome</keyword>
<dbReference type="InterPro" id="IPR007848">
    <property type="entry name" value="Small_mtfrase_dom"/>
</dbReference>
<keyword evidence="4" id="KW-0949">S-adenosyl-L-methionine</keyword>
<dbReference type="GO" id="GO:0102559">
    <property type="term" value="F:peptide chain release factor N(5)-glutamine methyltransferase activity"/>
    <property type="evidence" value="ECO:0007669"/>
    <property type="project" value="UniProtKB-EC"/>
</dbReference>
<dbReference type="PANTHER" id="PTHR18895">
    <property type="entry name" value="HEMK METHYLTRANSFERASE"/>
    <property type="match status" value="1"/>
</dbReference>